<proteinExistence type="predicted"/>
<dbReference type="PROSITE" id="PS50082">
    <property type="entry name" value="WD_REPEATS_2"/>
    <property type="match status" value="2"/>
</dbReference>
<keyword evidence="1" id="KW-0853">WD repeat</keyword>
<dbReference type="InterPro" id="IPR036322">
    <property type="entry name" value="WD40_repeat_dom_sf"/>
</dbReference>
<reference evidence="3" key="1">
    <citation type="journal article" date="2020" name="Nat. Commun.">
        <title>Genome assembly of wild tea tree DASZ reveals pedigree and selection history of tea varieties.</title>
        <authorList>
            <person name="Zhang W."/>
            <person name="Zhang Y."/>
            <person name="Qiu H."/>
            <person name="Guo Y."/>
            <person name="Wan H."/>
            <person name="Zhang X."/>
            <person name="Scossa F."/>
            <person name="Alseekh S."/>
            <person name="Zhang Q."/>
            <person name="Wang P."/>
            <person name="Xu L."/>
            <person name="Schmidt M.H."/>
            <person name="Jia X."/>
            <person name="Li D."/>
            <person name="Zhu A."/>
            <person name="Guo F."/>
            <person name="Chen W."/>
            <person name="Ni D."/>
            <person name="Usadel B."/>
            <person name="Fernie A.R."/>
            <person name="Wen W."/>
        </authorList>
    </citation>
    <scope>NUCLEOTIDE SEQUENCE [LARGE SCALE GENOMIC DNA]</scope>
    <source>
        <strain evidence="3">cv. G240</strain>
    </source>
</reference>
<dbReference type="SMART" id="SM00320">
    <property type="entry name" value="WD40"/>
    <property type="match status" value="2"/>
</dbReference>
<protein>
    <submittedName>
        <fullName evidence="2">Uncharacterized protein</fullName>
    </submittedName>
</protein>
<dbReference type="SUPFAM" id="SSF50978">
    <property type="entry name" value="WD40 repeat-like"/>
    <property type="match status" value="1"/>
</dbReference>
<dbReference type="InterPro" id="IPR015943">
    <property type="entry name" value="WD40/YVTN_repeat-like_dom_sf"/>
</dbReference>
<dbReference type="Proteomes" id="UP000593564">
    <property type="component" value="Unassembled WGS sequence"/>
</dbReference>
<feature type="repeat" description="WD" evidence="1">
    <location>
        <begin position="80"/>
        <end position="112"/>
    </location>
</feature>
<dbReference type="PROSITE" id="PS50294">
    <property type="entry name" value="WD_REPEATS_REGION"/>
    <property type="match status" value="2"/>
</dbReference>
<name>A0A7J7GW86_CAMSI</name>
<evidence type="ECO:0000313" key="2">
    <source>
        <dbReference type="EMBL" id="KAF5943796.1"/>
    </source>
</evidence>
<evidence type="ECO:0000313" key="3">
    <source>
        <dbReference type="Proteomes" id="UP000593564"/>
    </source>
</evidence>
<reference evidence="2 3" key="2">
    <citation type="submission" date="2020-07" db="EMBL/GenBank/DDBJ databases">
        <title>Genome assembly of wild tea tree DASZ reveals pedigree and selection history of tea varieties.</title>
        <authorList>
            <person name="Zhang W."/>
        </authorList>
    </citation>
    <scope>NUCLEOTIDE SEQUENCE [LARGE SCALE GENOMIC DNA]</scope>
    <source>
        <strain evidence="3">cv. G240</strain>
        <tissue evidence="2">Leaf</tissue>
    </source>
</reference>
<sequence>MLGCFVRKSNAVPQFASVCNCPQNLAPSSEKLLTHLGDLWKGGRPVVGVCSHLPTTFCAEKPEKVDLLWHANSFISAHTAEAHAQLITDVRFRPNLYIFATSSSDSTVQIWDANKAINIWNPIESNKTMTVGEAHDGIVASLADCSQIEIVASVSHDQTIKLWR</sequence>
<gene>
    <name evidence="2" type="ORF">HYC85_017873</name>
</gene>
<feature type="repeat" description="WD" evidence="1">
    <location>
        <begin position="132"/>
        <end position="164"/>
    </location>
</feature>
<dbReference type="EMBL" id="JACBKZ010000008">
    <property type="protein sequence ID" value="KAF5943796.1"/>
    <property type="molecule type" value="Genomic_DNA"/>
</dbReference>
<comment type="caution">
    <text evidence="2">The sequence shown here is derived from an EMBL/GenBank/DDBJ whole genome shotgun (WGS) entry which is preliminary data.</text>
</comment>
<dbReference type="PANTHER" id="PTHR44376:SF8">
    <property type="entry name" value="TRANSCRIPTIONAL COREPRESSOR LEUNIG-LIKE"/>
    <property type="match status" value="1"/>
</dbReference>
<dbReference type="GO" id="GO:0003714">
    <property type="term" value="F:transcription corepressor activity"/>
    <property type="evidence" value="ECO:0007669"/>
    <property type="project" value="InterPro"/>
</dbReference>
<dbReference type="PANTHER" id="PTHR44376">
    <property type="entry name" value="TRANSCRIPTIONAL REGULATOR OF FILAMENTOUS GROWTH FLO8"/>
    <property type="match status" value="1"/>
</dbReference>
<organism evidence="2 3">
    <name type="scientific">Camellia sinensis</name>
    <name type="common">Tea plant</name>
    <name type="synonym">Thea sinensis</name>
    <dbReference type="NCBI Taxonomy" id="4442"/>
    <lineage>
        <taxon>Eukaryota</taxon>
        <taxon>Viridiplantae</taxon>
        <taxon>Streptophyta</taxon>
        <taxon>Embryophyta</taxon>
        <taxon>Tracheophyta</taxon>
        <taxon>Spermatophyta</taxon>
        <taxon>Magnoliopsida</taxon>
        <taxon>eudicotyledons</taxon>
        <taxon>Gunneridae</taxon>
        <taxon>Pentapetalae</taxon>
        <taxon>asterids</taxon>
        <taxon>Ericales</taxon>
        <taxon>Theaceae</taxon>
        <taxon>Camellia</taxon>
    </lineage>
</organism>
<dbReference type="Pfam" id="PF00400">
    <property type="entry name" value="WD40"/>
    <property type="match status" value="2"/>
</dbReference>
<dbReference type="InterPro" id="IPR001680">
    <property type="entry name" value="WD40_rpt"/>
</dbReference>
<dbReference type="AlphaFoldDB" id="A0A7J7GW86"/>
<accession>A0A7J7GW86</accession>
<evidence type="ECO:0000256" key="1">
    <source>
        <dbReference type="PROSITE-ProRule" id="PRU00221"/>
    </source>
</evidence>
<dbReference type="Gene3D" id="2.130.10.10">
    <property type="entry name" value="YVTN repeat-like/Quinoprotein amine dehydrogenase"/>
    <property type="match status" value="1"/>
</dbReference>
<dbReference type="InterPro" id="IPR044716">
    <property type="entry name" value="LEUNIG-like"/>
</dbReference>
<keyword evidence="3" id="KW-1185">Reference proteome</keyword>